<dbReference type="GO" id="GO:0004633">
    <property type="term" value="F:phosphopantothenoylcysteine decarboxylase activity"/>
    <property type="evidence" value="ECO:0007669"/>
    <property type="project" value="TreeGrafter"/>
</dbReference>
<evidence type="ECO:0000259" key="2">
    <source>
        <dbReference type="Pfam" id="PF02441"/>
    </source>
</evidence>
<dbReference type="Pfam" id="PF02441">
    <property type="entry name" value="Flavoprotein"/>
    <property type="match status" value="1"/>
</dbReference>
<dbReference type="PANTHER" id="PTHR14359">
    <property type="entry name" value="HOMO-OLIGOMERIC FLAVIN CONTAINING CYS DECARBOXYLASE FAMILY"/>
    <property type="match status" value="1"/>
</dbReference>
<organism evidence="3 4">
    <name type="scientific">Streptomyces monashensis</name>
    <dbReference type="NCBI Taxonomy" id="1678012"/>
    <lineage>
        <taxon>Bacteria</taxon>
        <taxon>Bacillati</taxon>
        <taxon>Actinomycetota</taxon>
        <taxon>Actinomycetes</taxon>
        <taxon>Kitasatosporales</taxon>
        <taxon>Streptomycetaceae</taxon>
        <taxon>Streptomyces</taxon>
    </lineage>
</organism>
<dbReference type="Gene3D" id="3.40.50.1950">
    <property type="entry name" value="Flavin prenyltransferase-like"/>
    <property type="match status" value="1"/>
</dbReference>
<dbReference type="Proteomes" id="UP000179642">
    <property type="component" value="Unassembled WGS sequence"/>
</dbReference>
<dbReference type="OrthoDB" id="4578483at2"/>
<sequence length="207" mass="22372">MSETTAPQQGTPPVFGGRRLLYIATGSIGTMFLPMWLHWLRETYPQLEVRCALTRSANHFVGSTAVAVTGGRPPIQDVWPDNPESATHVELSRWPDTVLVHPSTFHFTARFALGLADTPLLLALECTSVAIAVAPAPPPGGETSPAYRRHVHQLSERPNVVVVPPKPGFSLTTGEPSTSAATLPTAIHALENLRRSMTDAEQPKETV</sequence>
<dbReference type="RefSeq" id="WP_071383927.1">
    <property type="nucleotide sequence ID" value="NZ_MLYO01000052.1"/>
</dbReference>
<name>A0A1S2PYX7_9ACTN</name>
<dbReference type="SUPFAM" id="SSF52507">
    <property type="entry name" value="Homo-oligomeric flavin-containing Cys decarboxylases, HFCD"/>
    <property type="match status" value="1"/>
</dbReference>
<feature type="transmembrane region" description="Helical" evidence="1">
    <location>
        <begin position="20"/>
        <end position="40"/>
    </location>
</feature>
<dbReference type="GO" id="GO:0015937">
    <property type="term" value="P:coenzyme A biosynthetic process"/>
    <property type="evidence" value="ECO:0007669"/>
    <property type="project" value="TreeGrafter"/>
</dbReference>
<accession>A0A1S2PYX7</accession>
<dbReference type="InterPro" id="IPR003382">
    <property type="entry name" value="Flavoprotein"/>
</dbReference>
<evidence type="ECO:0000313" key="4">
    <source>
        <dbReference type="Proteomes" id="UP000179642"/>
    </source>
</evidence>
<dbReference type="EMBL" id="MLYO01000052">
    <property type="protein sequence ID" value="OIJ99048.1"/>
    <property type="molecule type" value="Genomic_DNA"/>
</dbReference>
<dbReference type="AlphaFoldDB" id="A0A1S2PYX7"/>
<gene>
    <name evidence="3" type="ORF">BIV23_28915</name>
</gene>
<keyword evidence="1" id="KW-1133">Transmembrane helix</keyword>
<dbReference type="GO" id="GO:0010181">
    <property type="term" value="F:FMN binding"/>
    <property type="evidence" value="ECO:0007669"/>
    <property type="project" value="TreeGrafter"/>
</dbReference>
<keyword evidence="1" id="KW-0812">Transmembrane</keyword>
<comment type="caution">
    <text evidence="3">The sequence shown here is derived from an EMBL/GenBank/DDBJ whole genome shotgun (WGS) entry which is preliminary data.</text>
</comment>
<dbReference type="GO" id="GO:0071513">
    <property type="term" value="C:phosphopantothenoylcysteine decarboxylase complex"/>
    <property type="evidence" value="ECO:0007669"/>
    <property type="project" value="TreeGrafter"/>
</dbReference>
<proteinExistence type="predicted"/>
<dbReference type="PANTHER" id="PTHR14359:SF6">
    <property type="entry name" value="PHOSPHOPANTOTHENOYLCYSTEINE DECARBOXYLASE"/>
    <property type="match status" value="1"/>
</dbReference>
<reference evidence="3 4" key="1">
    <citation type="submission" date="2016-10" db="EMBL/GenBank/DDBJ databases">
        <title>Genome sequence of Streptomyces sp. MUSC 1.</title>
        <authorList>
            <person name="Lee L.-H."/>
            <person name="Ser H.-L."/>
            <person name="Law J.W.-F."/>
        </authorList>
    </citation>
    <scope>NUCLEOTIDE SEQUENCE [LARGE SCALE GENOMIC DNA]</scope>
    <source>
        <strain evidence="3 4">MUSC 1</strain>
    </source>
</reference>
<keyword evidence="4" id="KW-1185">Reference proteome</keyword>
<evidence type="ECO:0000313" key="3">
    <source>
        <dbReference type="EMBL" id="OIJ99048.1"/>
    </source>
</evidence>
<keyword evidence="1" id="KW-0472">Membrane</keyword>
<dbReference type="InterPro" id="IPR036551">
    <property type="entry name" value="Flavin_trans-like"/>
</dbReference>
<feature type="domain" description="Flavoprotein" evidence="2">
    <location>
        <begin position="19"/>
        <end position="154"/>
    </location>
</feature>
<protein>
    <recommendedName>
        <fullName evidence="2">Flavoprotein domain-containing protein</fullName>
    </recommendedName>
</protein>
<evidence type="ECO:0000256" key="1">
    <source>
        <dbReference type="SAM" id="Phobius"/>
    </source>
</evidence>